<proteinExistence type="predicted"/>
<dbReference type="AlphaFoldDB" id="A0AAP0G550"/>
<organism evidence="2 3">
    <name type="scientific">Platanthera zijinensis</name>
    <dbReference type="NCBI Taxonomy" id="2320716"/>
    <lineage>
        <taxon>Eukaryota</taxon>
        <taxon>Viridiplantae</taxon>
        <taxon>Streptophyta</taxon>
        <taxon>Embryophyta</taxon>
        <taxon>Tracheophyta</taxon>
        <taxon>Spermatophyta</taxon>
        <taxon>Magnoliopsida</taxon>
        <taxon>Liliopsida</taxon>
        <taxon>Asparagales</taxon>
        <taxon>Orchidaceae</taxon>
        <taxon>Orchidoideae</taxon>
        <taxon>Orchideae</taxon>
        <taxon>Orchidinae</taxon>
        <taxon>Platanthera</taxon>
    </lineage>
</organism>
<name>A0AAP0G550_9ASPA</name>
<protein>
    <submittedName>
        <fullName evidence="2">Uncharacterized protein</fullName>
    </submittedName>
</protein>
<keyword evidence="1" id="KW-0472">Membrane</keyword>
<comment type="caution">
    <text evidence="2">The sequence shown here is derived from an EMBL/GenBank/DDBJ whole genome shotgun (WGS) entry which is preliminary data.</text>
</comment>
<gene>
    <name evidence="2" type="ORF">KSP39_PZI012717</name>
</gene>
<accession>A0AAP0G550</accession>
<sequence length="61" mass="6887">MCHFPNQQIGEHPFSQSYEVILMSSFNMVFSTCSSILYLFTCVGLGYGQFTERCLLVGLPN</sequence>
<keyword evidence="1" id="KW-0812">Transmembrane</keyword>
<evidence type="ECO:0000313" key="2">
    <source>
        <dbReference type="EMBL" id="KAK8937243.1"/>
    </source>
</evidence>
<reference evidence="2 3" key="1">
    <citation type="journal article" date="2022" name="Nat. Plants">
        <title>Genomes of leafy and leafless Platanthera orchids illuminate the evolution of mycoheterotrophy.</title>
        <authorList>
            <person name="Li M.H."/>
            <person name="Liu K.W."/>
            <person name="Li Z."/>
            <person name="Lu H.C."/>
            <person name="Ye Q.L."/>
            <person name="Zhang D."/>
            <person name="Wang J.Y."/>
            <person name="Li Y.F."/>
            <person name="Zhong Z.M."/>
            <person name="Liu X."/>
            <person name="Yu X."/>
            <person name="Liu D.K."/>
            <person name="Tu X.D."/>
            <person name="Liu B."/>
            <person name="Hao Y."/>
            <person name="Liao X.Y."/>
            <person name="Jiang Y.T."/>
            <person name="Sun W.H."/>
            <person name="Chen J."/>
            <person name="Chen Y.Q."/>
            <person name="Ai Y."/>
            <person name="Zhai J.W."/>
            <person name="Wu S.S."/>
            <person name="Zhou Z."/>
            <person name="Hsiao Y.Y."/>
            <person name="Wu W.L."/>
            <person name="Chen Y.Y."/>
            <person name="Lin Y.F."/>
            <person name="Hsu J.L."/>
            <person name="Li C.Y."/>
            <person name="Wang Z.W."/>
            <person name="Zhao X."/>
            <person name="Zhong W.Y."/>
            <person name="Ma X.K."/>
            <person name="Ma L."/>
            <person name="Huang J."/>
            <person name="Chen G.Z."/>
            <person name="Huang M.Z."/>
            <person name="Huang L."/>
            <person name="Peng D.H."/>
            <person name="Luo Y.B."/>
            <person name="Zou S.Q."/>
            <person name="Chen S.P."/>
            <person name="Lan S."/>
            <person name="Tsai W.C."/>
            <person name="Van de Peer Y."/>
            <person name="Liu Z.J."/>
        </authorList>
    </citation>
    <scope>NUCLEOTIDE SEQUENCE [LARGE SCALE GENOMIC DNA]</scope>
    <source>
        <strain evidence="2">Lor287</strain>
    </source>
</reference>
<dbReference type="EMBL" id="JBBWWQ010000010">
    <property type="protein sequence ID" value="KAK8937243.1"/>
    <property type="molecule type" value="Genomic_DNA"/>
</dbReference>
<feature type="transmembrane region" description="Helical" evidence="1">
    <location>
        <begin position="20"/>
        <end position="40"/>
    </location>
</feature>
<dbReference type="Proteomes" id="UP001418222">
    <property type="component" value="Unassembled WGS sequence"/>
</dbReference>
<keyword evidence="3" id="KW-1185">Reference proteome</keyword>
<keyword evidence="1" id="KW-1133">Transmembrane helix</keyword>
<evidence type="ECO:0000313" key="3">
    <source>
        <dbReference type="Proteomes" id="UP001418222"/>
    </source>
</evidence>
<evidence type="ECO:0000256" key="1">
    <source>
        <dbReference type="SAM" id="Phobius"/>
    </source>
</evidence>